<dbReference type="SUPFAM" id="SSF51316">
    <property type="entry name" value="Mss4-like"/>
    <property type="match status" value="1"/>
</dbReference>
<gene>
    <name evidence="3" type="ORF">GSPATT00016954001</name>
</gene>
<dbReference type="HOGENOM" id="CLU_095877_1_0_1"/>
<accession>A0DHQ0</accession>
<dbReference type="PANTHER" id="PTHR11991">
    <property type="entry name" value="TRANSLATIONALLY CONTROLLED TUMOR PROTEIN-RELATED"/>
    <property type="match status" value="1"/>
</dbReference>
<dbReference type="FunFam" id="2.170.150.10:FF:000021">
    <property type="entry name" value="Uncharacterized protein"/>
    <property type="match status" value="1"/>
</dbReference>
<dbReference type="Gene3D" id="2.170.150.10">
    <property type="entry name" value="Metal Binding Protein, Guanine Nucleotide Exchange Factor, Chain A"/>
    <property type="match status" value="1"/>
</dbReference>
<evidence type="ECO:0000313" key="3">
    <source>
        <dbReference type="EMBL" id="CAK82567.1"/>
    </source>
</evidence>
<dbReference type="GO" id="GO:0005737">
    <property type="term" value="C:cytoplasm"/>
    <property type="evidence" value="ECO:0000318"/>
    <property type="project" value="GO_Central"/>
</dbReference>
<dbReference type="EMBL" id="CT868430">
    <property type="protein sequence ID" value="CAK82567.1"/>
    <property type="molecule type" value="Genomic_DNA"/>
</dbReference>
<protein>
    <recommendedName>
        <fullName evidence="2">TCTP domain-containing protein</fullName>
    </recommendedName>
</protein>
<dbReference type="InterPro" id="IPR018105">
    <property type="entry name" value="Translational_control_tumour_p"/>
</dbReference>
<dbReference type="InterPro" id="IPR034737">
    <property type="entry name" value="TCTP"/>
</dbReference>
<dbReference type="Proteomes" id="UP000000600">
    <property type="component" value="Unassembled WGS sequence"/>
</dbReference>
<comment type="similarity">
    <text evidence="1">Belongs to the TCTP family.</text>
</comment>
<dbReference type="eggNOG" id="KOG1727">
    <property type="taxonomic scope" value="Eukaryota"/>
</dbReference>
<sequence length="194" mass="21858">MTRNLNLFIRQKLNEGININHIQIYVDAFSGEEIVSDSFNMEEKFEGVIGEVQSQDIVKGALNVDVGAGGHFGGKNEDEEDGGVDDQAQKVNNIIDAFKYAETQFTKADYVTYFKAYAKKVKAYLEANKPNRVASFQKGAGEFIKWVSANFNDLQFYCPESYDMENHIVLGYYKEGQASPAFVYILDGLKEVKM</sequence>
<evidence type="ECO:0000313" key="4">
    <source>
        <dbReference type="Proteomes" id="UP000000600"/>
    </source>
</evidence>
<dbReference type="Pfam" id="PF00838">
    <property type="entry name" value="TCTP"/>
    <property type="match status" value="1"/>
</dbReference>
<dbReference type="PANTHER" id="PTHR11991:SF0">
    <property type="entry name" value="TRANSLATIONALLY-CONTROLLED TUMOR PROTEIN"/>
    <property type="match status" value="1"/>
</dbReference>
<dbReference type="PROSITE" id="PS51797">
    <property type="entry name" value="TCTP_3"/>
    <property type="match status" value="1"/>
</dbReference>
<dbReference type="GO" id="GO:0005509">
    <property type="term" value="F:calcium ion binding"/>
    <property type="evidence" value="ECO:0000318"/>
    <property type="project" value="GO_Central"/>
</dbReference>
<keyword evidence="4" id="KW-1185">Reference proteome</keyword>
<evidence type="ECO:0000259" key="2">
    <source>
        <dbReference type="PROSITE" id="PS51797"/>
    </source>
</evidence>
<dbReference type="PRINTS" id="PR01653">
    <property type="entry name" value="TCTPROTEIN"/>
</dbReference>
<dbReference type="AlphaFoldDB" id="A0DHQ0"/>
<organism evidence="3 4">
    <name type="scientific">Paramecium tetraurelia</name>
    <dbReference type="NCBI Taxonomy" id="5888"/>
    <lineage>
        <taxon>Eukaryota</taxon>
        <taxon>Sar</taxon>
        <taxon>Alveolata</taxon>
        <taxon>Ciliophora</taxon>
        <taxon>Intramacronucleata</taxon>
        <taxon>Oligohymenophorea</taxon>
        <taxon>Peniculida</taxon>
        <taxon>Parameciidae</taxon>
        <taxon>Paramecium</taxon>
    </lineage>
</organism>
<dbReference type="KEGG" id="ptm:GSPATT00016954001"/>
<evidence type="ECO:0000256" key="1">
    <source>
        <dbReference type="PROSITE-ProRule" id="PRU01133"/>
    </source>
</evidence>
<feature type="domain" description="TCTP" evidence="2">
    <location>
        <begin position="22"/>
        <end position="194"/>
    </location>
</feature>
<dbReference type="GeneID" id="5035749"/>
<dbReference type="OMA" id="PYATVWA"/>
<dbReference type="RefSeq" id="XP_001449964.1">
    <property type="nucleotide sequence ID" value="XM_001449927.2"/>
</dbReference>
<dbReference type="OrthoDB" id="10248936at2759"/>
<name>A0DHQ0_PARTE</name>
<reference evidence="3 4" key="1">
    <citation type="journal article" date="2006" name="Nature">
        <title>Global trends of whole-genome duplications revealed by the ciliate Paramecium tetraurelia.</title>
        <authorList>
            <consortium name="Genoscope"/>
            <person name="Aury J.-M."/>
            <person name="Jaillon O."/>
            <person name="Duret L."/>
            <person name="Noel B."/>
            <person name="Jubin C."/>
            <person name="Porcel B.M."/>
            <person name="Segurens B."/>
            <person name="Daubin V."/>
            <person name="Anthouard V."/>
            <person name="Aiach N."/>
            <person name="Arnaiz O."/>
            <person name="Billaut A."/>
            <person name="Beisson J."/>
            <person name="Blanc I."/>
            <person name="Bouhouche K."/>
            <person name="Camara F."/>
            <person name="Duharcourt S."/>
            <person name="Guigo R."/>
            <person name="Gogendeau D."/>
            <person name="Katinka M."/>
            <person name="Keller A.-M."/>
            <person name="Kissmehl R."/>
            <person name="Klotz C."/>
            <person name="Koll F."/>
            <person name="Le Moue A."/>
            <person name="Lepere C."/>
            <person name="Malinsky S."/>
            <person name="Nowacki M."/>
            <person name="Nowak J.K."/>
            <person name="Plattner H."/>
            <person name="Poulain J."/>
            <person name="Ruiz F."/>
            <person name="Serrano V."/>
            <person name="Zagulski M."/>
            <person name="Dessen P."/>
            <person name="Betermier M."/>
            <person name="Weissenbach J."/>
            <person name="Scarpelli C."/>
            <person name="Schachter V."/>
            <person name="Sperling L."/>
            <person name="Meyer E."/>
            <person name="Cohen J."/>
            <person name="Wincker P."/>
        </authorList>
    </citation>
    <scope>NUCLEOTIDE SEQUENCE [LARGE SCALE GENOMIC DNA]</scope>
    <source>
        <strain evidence="3 4">Stock d4-2</strain>
    </source>
</reference>
<proteinExistence type="inferred from homology"/>
<dbReference type="InterPro" id="IPR011323">
    <property type="entry name" value="Mss4/transl-control_tumour"/>
</dbReference>
<dbReference type="InterPro" id="IPR011057">
    <property type="entry name" value="Mss4-like_sf"/>
</dbReference>
<dbReference type="InParanoid" id="A0DHQ0"/>
<dbReference type="STRING" id="5888.A0DHQ0"/>
<dbReference type="FunCoup" id="A0DHQ0">
    <property type="interactions" value="946"/>
</dbReference>